<evidence type="ECO:0000256" key="1">
    <source>
        <dbReference type="SAM" id="Coils"/>
    </source>
</evidence>
<accession>A0ABR2ICG6</accession>
<evidence type="ECO:0008006" key="4">
    <source>
        <dbReference type="Google" id="ProtNLM"/>
    </source>
</evidence>
<keyword evidence="1" id="KW-0175">Coiled coil</keyword>
<reference evidence="2 3" key="1">
    <citation type="submission" date="2024-04" db="EMBL/GenBank/DDBJ databases">
        <title>Tritrichomonas musculus Genome.</title>
        <authorList>
            <person name="Alves-Ferreira E."/>
            <person name="Grigg M."/>
            <person name="Lorenzi H."/>
            <person name="Galac M."/>
        </authorList>
    </citation>
    <scope>NUCLEOTIDE SEQUENCE [LARGE SCALE GENOMIC DNA]</scope>
    <source>
        <strain evidence="2 3">EAF2021</strain>
    </source>
</reference>
<name>A0ABR2ICG6_9EUKA</name>
<dbReference type="SUPFAM" id="SSF48371">
    <property type="entry name" value="ARM repeat"/>
    <property type="match status" value="1"/>
</dbReference>
<evidence type="ECO:0000313" key="3">
    <source>
        <dbReference type="Proteomes" id="UP001470230"/>
    </source>
</evidence>
<sequence length="459" mass="52667">MSENDISKVAAKIIKKLKSKDDNDKLAALAYLTKTFPTPSDLANSEYKTQIWASLRSTQFLERALRSEESQSLVFMILSVFSHFCPPADLNPFVPLISDMIKGKYESEPAQCLIEISQNVDDVSILFEYNELSKESLQFFVQCLSNAKKCQLTSAVFNARKKIFLLLSDINEDLVVRKLLFLIISYLTRANDKFALYSSKSKIDISQFLAAERLALIELRLQLDVPLNYKEIEENERKKAQMAKVEAEAEKKRFEKAHPKSLYEYADNDNEDESDEYIGKKEFDTKNLKLEKPKFTQNIGPLINPEMSAASCQLLEYLVTPLLNHEEELNDDIVSDYFKTLDSIIDDTVAIFNAVEGQRDCNRNELKCLISLFASWLRDAPFICENFSIFKSLKNIISMLWWFPNEALQFIPAFGTWTESQKAKPQMKAGFSQLAKKMNEIANDEEKAEIARISNVIYK</sequence>
<gene>
    <name evidence="2" type="ORF">M9Y10_012196</name>
</gene>
<organism evidence="2 3">
    <name type="scientific">Tritrichomonas musculus</name>
    <dbReference type="NCBI Taxonomy" id="1915356"/>
    <lineage>
        <taxon>Eukaryota</taxon>
        <taxon>Metamonada</taxon>
        <taxon>Parabasalia</taxon>
        <taxon>Tritrichomonadida</taxon>
        <taxon>Tritrichomonadidae</taxon>
        <taxon>Tritrichomonas</taxon>
    </lineage>
</organism>
<comment type="caution">
    <text evidence="2">The sequence shown here is derived from an EMBL/GenBank/DDBJ whole genome shotgun (WGS) entry which is preliminary data.</text>
</comment>
<evidence type="ECO:0000313" key="2">
    <source>
        <dbReference type="EMBL" id="KAK8860531.1"/>
    </source>
</evidence>
<keyword evidence="3" id="KW-1185">Reference proteome</keyword>
<dbReference type="InterPro" id="IPR016024">
    <property type="entry name" value="ARM-type_fold"/>
</dbReference>
<protein>
    <recommendedName>
        <fullName evidence="4">Symplekin/Pta1 N-terminal domain-containing protein</fullName>
    </recommendedName>
</protein>
<dbReference type="EMBL" id="JAPFFF010000018">
    <property type="protein sequence ID" value="KAK8860531.1"/>
    <property type="molecule type" value="Genomic_DNA"/>
</dbReference>
<dbReference type="Proteomes" id="UP001470230">
    <property type="component" value="Unassembled WGS sequence"/>
</dbReference>
<proteinExistence type="predicted"/>
<feature type="coiled-coil region" evidence="1">
    <location>
        <begin position="230"/>
        <end position="257"/>
    </location>
</feature>